<comment type="caution">
    <text evidence="3">The sequence shown here is derived from an EMBL/GenBank/DDBJ whole genome shotgun (WGS) entry which is preliminary data.</text>
</comment>
<dbReference type="RefSeq" id="XP_018698613.1">
    <property type="nucleotide sequence ID" value="XM_018832734.1"/>
</dbReference>
<organism evidence="3 4">
    <name type="scientific">Fonsecaea erecta</name>
    <dbReference type="NCBI Taxonomy" id="1367422"/>
    <lineage>
        <taxon>Eukaryota</taxon>
        <taxon>Fungi</taxon>
        <taxon>Dikarya</taxon>
        <taxon>Ascomycota</taxon>
        <taxon>Pezizomycotina</taxon>
        <taxon>Eurotiomycetes</taxon>
        <taxon>Chaetothyriomycetidae</taxon>
        <taxon>Chaetothyriales</taxon>
        <taxon>Herpotrichiellaceae</taxon>
        <taxon>Fonsecaea</taxon>
    </lineage>
</organism>
<gene>
    <name evidence="3" type="ORF">AYL99_01218</name>
</gene>
<reference evidence="3 4" key="1">
    <citation type="submission" date="2016-04" db="EMBL/GenBank/DDBJ databases">
        <title>Draft genome of Fonsecaea erecta CBS 125763.</title>
        <authorList>
            <person name="Weiss V.A."/>
            <person name="Vicente V.A."/>
            <person name="Raittz R.T."/>
            <person name="Moreno L.F."/>
            <person name="De Souza E.M."/>
            <person name="Pedrosa F.O."/>
            <person name="Steffens M.B."/>
            <person name="Faoro H."/>
            <person name="Tadra-Sfeir M.Z."/>
            <person name="Najafzadeh M.J."/>
            <person name="Felipe M.S."/>
            <person name="Teixeira M."/>
            <person name="Sun J."/>
            <person name="Xi L."/>
            <person name="Gomes R."/>
            <person name="De Azevedo C.M."/>
            <person name="Salgado C.G."/>
            <person name="Da Silva M.B."/>
            <person name="Nascimento M.F."/>
            <person name="Queiroz-Telles F."/>
            <person name="Attili D.S."/>
            <person name="Gorbushina A."/>
        </authorList>
    </citation>
    <scope>NUCLEOTIDE SEQUENCE [LARGE SCALE GENOMIC DNA]</scope>
    <source>
        <strain evidence="3 4">CBS 125763</strain>
    </source>
</reference>
<sequence>MRSRAFQLSHGFEQLLELTCLDEHLPEESKSRGGRLLSDEGAQPDLFQGWLEMCHSEHGANCEASLPPDTLDKAARSFKLRLIDVEAVEVLVGSLIDHYCALSYVWGDIESFKATAASLAPDARHPGEFSLPLGHHSASSEEPGLTQDTAAKASGRIRRTIRDAVEMTKRLGLRYLWLDSLCIIQDDVGD</sequence>
<name>A0A179A0W4_9EURO</name>
<dbReference type="STRING" id="1367422.A0A179A0W4"/>
<feature type="region of interest" description="Disordered" evidence="1">
    <location>
        <begin position="130"/>
        <end position="153"/>
    </location>
</feature>
<dbReference type="Pfam" id="PF06985">
    <property type="entry name" value="HET"/>
    <property type="match status" value="1"/>
</dbReference>
<proteinExistence type="predicted"/>
<protein>
    <recommendedName>
        <fullName evidence="2">Heterokaryon incompatibility domain-containing protein</fullName>
    </recommendedName>
</protein>
<evidence type="ECO:0000259" key="2">
    <source>
        <dbReference type="Pfam" id="PF06985"/>
    </source>
</evidence>
<dbReference type="EMBL" id="LVYI01000001">
    <property type="protein sequence ID" value="OAP65246.1"/>
    <property type="molecule type" value="Genomic_DNA"/>
</dbReference>
<evidence type="ECO:0000313" key="3">
    <source>
        <dbReference type="EMBL" id="OAP65246.1"/>
    </source>
</evidence>
<keyword evidence="4" id="KW-1185">Reference proteome</keyword>
<evidence type="ECO:0000313" key="4">
    <source>
        <dbReference type="Proteomes" id="UP000078343"/>
    </source>
</evidence>
<dbReference type="PANTHER" id="PTHR33112">
    <property type="entry name" value="DOMAIN PROTEIN, PUTATIVE-RELATED"/>
    <property type="match status" value="1"/>
</dbReference>
<evidence type="ECO:0000256" key="1">
    <source>
        <dbReference type="SAM" id="MobiDB-lite"/>
    </source>
</evidence>
<dbReference type="AlphaFoldDB" id="A0A179A0W4"/>
<dbReference type="OrthoDB" id="405906at2759"/>
<dbReference type="InterPro" id="IPR010730">
    <property type="entry name" value="HET"/>
</dbReference>
<dbReference type="GeneID" id="30005388"/>
<dbReference type="Proteomes" id="UP000078343">
    <property type="component" value="Unassembled WGS sequence"/>
</dbReference>
<accession>A0A179A0W4</accession>
<feature type="domain" description="Heterokaryon incompatibility" evidence="2">
    <location>
        <begin position="99"/>
        <end position="187"/>
    </location>
</feature>
<dbReference type="PANTHER" id="PTHR33112:SF16">
    <property type="entry name" value="HETEROKARYON INCOMPATIBILITY DOMAIN-CONTAINING PROTEIN"/>
    <property type="match status" value="1"/>
</dbReference>